<feature type="domain" description="Major facilitator superfamily (MFS) profile" evidence="8">
    <location>
        <begin position="37"/>
        <end position="474"/>
    </location>
</feature>
<dbReference type="InterPro" id="IPR050360">
    <property type="entry name" value="MFS_Sugar_Transporters"/>
</dbReference>
<reference evidence="9 10" key="1">
    <citation type="submission" date="2015-03" db="EMBL/GenBank/DDBJ databases">
        <authorList>
            <person name="Radwan O."/>
            <person name="Al-Naeli F.A."/>
            <person name="Rendon G.A."/>
            <person name="Fields C."/>
        </authorList>
    </citation>
    <scope>NUCLEOTIDE SEQUENCE [LARGE SCALE GENOMIC DNA]</scope>
    <source>
        <strain evidence="9">CR-DP1</strain>
    </source>
</reference>
<dbReference type="AlphaFoldDB" id="A0A0F4ZG07"/>
<dbReference type="Proteomes" id="UP000033483">
    <property type="component" value="Unassembled WGS sequence"/>
</dbReference>
<keyword evidence="5 7" id="KW-1133">Transmembrane helix</keyword>
<dbReference type="PROSITE" id="PS50850">
    <property type="entry name" value="MFS"/>
    <property type="match status" value="1"/>
</dbReference>
<dbReference type="PANTHER" id="PTHR48022:SF3">
    <property type="entry name" value="HEXOSE TRANSPORTER PROTEIN (AFU_ORTHOLOGUE AFUA_8G04480)-RELATED"/>
    <property type="match status" value="1"/>
</dbReference>
<evidence type="ECO:0000259" key="8">
    <source>
        <dbReference type="PROSITE" id="PS50850"/>
    </source>
</evidence>
<feature type="transmembrane region" description="Helical" evidence="7">
    <location>
        <begin position="351"/>
        <end position="374"/>
    </location>
</feature>
<evidence type="ECO:0000256" key="4">
    <source>
        <dbReference type="ARBA" id="ARBA00022692"/>
    </source>
</evidence>
<feature type="transmembrane region" description="Helical" evidence="7">
    <location>
        <begin position="419"/>
        <end position="439"/>
    </location>
</feature>
<dbReference type="Gene3D" id="1.20.1250.20">
    <property type="entry name" value="MFS general substrate transporter like domains"/>
    <property type="match status" value="1"/>
</dbReference>
<sequence length="555" mass="60729">MAPGASTGSRAVGPEILALIPEGKWYHSWHIVRLNIAIASLILFSSTNGYDGSLMNGIIALPSWNKFMHHPKGSWLGLINAAYSLGCTIAYPNAAWVSNRYGRKPGLYVGYICMAIGTAMQTATHNEALFIVARFIVGVAAGFFLSVPLLIAENAYPTHRSIASSLYNCGWYGGSVVAAWIVFATRSMESSWSWRIPSLLQILLPLLTIPGFIIMDESPRWLVAQGRVAEARAILIKNHAGGDETSPLVEFEMQEIQATLQAEREATSKVKWSDLYATKGNRHRLWITVTLGIFTQWVGNGVVSYYLALVLETVGITSVTHQTLISACLQIWNLLWASIAAFNTDRLGRRMLFLVSGCVMLVSYIIITGLSGSFASTGNKATGLAVIPFLFIYFFGYDISLTPLLISYPVEIWPYSHRAMGLSIALLIALGCIFFNTFVNPIALDSIGWKYYFVFVAVLIMMLITVYFTYPETRGRTLETIAFIFDGEEAVEPVPEGNNSDSKVAPHVQYVEGNAQASSSSATSSDLVVLIPDEAEAEDESIYSKIVGVSSGVRG</sequence>
<feature type="transmembrane region" description="Helical" evidence="7">
    <location>
        <begin position="75"/>
        <end position="94"/>
    </location>
</feature>
<dbReference type="GO" id="GO:0005351">
    <property type="term" value="F:carbohydrate:proton symporter activity"/>
    <property type="evidence" value="ECO:0007669"/>
    <property type="project" value="TreeGrafter"/>
</dbReference>
<feature type="transmembrane region" description="Helical" evidence="7">
    <location>
        <begin position="386"/>
        <end position="407"/>
    </location>
</feature>
<dbReference type="SUPFAM" id="SSF103473">
    <property type="entry name" value="MFS general substrate transporter"/>
    <property type="match status" value="1"/>
</dbReference>
<protein>
    <recommendedName>
        <fullName evidence="8">Major facilitator superfamily (MFS) profile domain-containing protein</fullName>
    </recommendedName>
</protein>
<comment type="subcellular location">
    <subcellularLocation>
        <location evidence="1">Membrane</location>
        <topology evidence="1">Multi-pass membrane protein</topology>
    </subcellularLocation>
</comment>
<evidence type="ECO:0000256" key="2">
    <source>
        <dbReference type="ARBA" id="ARBA00010992"/>
    </source>
</evidence>
<evidence type="ECO:0000256" key="1">
    <source>
        <dbReference type="ARBA" id="ARBA00004141"/>
    </source>
</evidence>
<proteinExistence type="inferred from homology"/>
<dbReference type="InterPro" id="IPR036259">
    <property type="entry name" value="MFS_trans_sf"/>
</dbReference>
<keyword evidence="6 7" id="KW-0472">Membrane</keyword>
<evidence type="ECO:0000313" key="9">
    <source>
        <dbReference type="EMBL" id="KKA29544.1"/>
    </source>
</evidence>
<evidence type="ECO:0000256" key="6">
    <source>
        <dbReference type="ARBA" id="ARBA00023136"/>
    </source>
</evidence>
<evidence type="ECO:0000256" key="7">
    <source>
        <dbReference type="SAM" id="Phobius"/>
    </source>
</evidence>
<dbReference type="FunFam" id="1.20.1250.20:FF:000134">
    <property type="entry name" value="MFS sugar transporter protein"/>
    <property type="match status" value="1"/>
</dbReference>
<feature type="transmembrane region" description="Helical" evidence="7">
    <location>
        <begin position="106"/>
        <end position="123"/>
    </location>
</feature>
<dbReference type="Pfam" id="PF00083">
    <property type="entry name" value="Sugar_tr"/>
    <property type="match status" value="1"/>
</dbReference>
<dbReference type="OrthoDB" id="6133115at2759"/>
<feature type="transmembrane region" description="Helical" evidence="7">
    <location>
        <begin position="319"/>
        <end position="339"/>
    </location>
</feature>
<gene>
    <name evidence="9" type="ORF">TD95_005448</name>
</gene>
<keyword evidence="10" id="KW-1185">Reference proteome</keyword>
<evidence type="ECO:0000256" key="5">
    <source>
        <dbReference type="ARBA" id="ARBA00022989"/>
    </source>
</evidence>
<accession>A0A0F4ZG07</accession>
<feature type="transmembrane region" description="Helical" evidence="7">
    <location>
        <begin position="164"/>
        <end position="184"/>
    </location>
</feature>
<comment type="similarity">
    <text evidence="2">Belongs to the major facilitator superfamily. Sugar transporter (TC 2.A.1.1) family.</text>
</comment>
<comment type="caution">
    <text evidence="9">The sequence shown here is derived from an EMBL/GenBank/DDBJ whole genome shotgun (WGS) entry which is preliminary data.</text>
</comment>
<dbReference type="InterPro" id="IPR005828">
    <property type="entry name" value="MFS_sugar_transport-like"/>
</dbReference>
<keyword evidence="4 7" id="KW-0812">Transmembrane</keyword>
<evidence type="ECO:0000256" key="3">
    <source>
        <dbReference type="ARBA" id="ARBA00022448"/>
    </source>
</evidence>
<keyword evidence="3" id="KW-0813">Transport</keyword>
<dbReference type="GO" id="GO:0016020">
    <property type="term" value="C:membrane"/>
    <property type="evidence" value="ECO:0007669"/>
    <property type="project" value="UniProtKB-SubCell"/>
</dbReference>
<organism evidence="9 10">
    <name type="scientific">Thielaviopsis punctulata</name>
    <dbReference type="NCBI Taxonomy" id="72032"/>
    <lineage>
        <taxon>Eukaryota</taxon>
        <taxon>Fungi</taxon>
        <taxon>Dikarya</taxon>
        <taxon>Ascomycota</taxon>
        <taxon>Pezizomycotina</taxon>
        <taxon>Sordariomycetes</taxon>
        <taxon>Hypocreomycetidae</taxon>
        <taxon>Microascales</taxon>
        <taxon>Ceratocystidaceae</taxon>
        <taxon>Thielaviopsis</taxon>
    </lineage>
</organism>
<feature type="transmembrane region" description="Helical" evidence="7">
    <location>
        <begin position="129"/>
        <end position="152"/>
    </location>
</feature>
<dbReference type="PANTHER" id="PTHR48022">
    <property type="entry name" value="PLASTIDIC GLUCOSE TRANSPORTER 4"/>
    <property type="match status" value="1"/>
</dbReference>
<name>A0A0F4ZG07_9PEZI</name>
<feature type="transmembrane region" description="Helical" evidence="7">
    <location>
        <begin position="285"/>
        <end position="307"/>
    </location>
</feature>
<feature type="transmembrane region" description="Helical" evidence="7">
    <location>
        <begin position="451"/>
        <end position="470"/>
    </location>
</feature>
<dbReference type="EMBL" id="LAEV01000795">
    <property type="protein sequence ID" value="KKA29544.1"/>
    <property type="molecule type" value="Genomic_DNA"/>
</dbReference>
<evidence type="ECO:0000313" key="10">
    <source>
        <dbReference type="Proteomes" id="UP000033483"/>
    </source>
</evidence>
<dbReference type="InterPro" id="IPR020846">
    <property type="entry name" value="MFS_dom"/>
</dbReference>
<feature type="transmembrane region" description="Helical" evidence="7">
    <location>
        <begin position="196"/>
        <end position="215"/>
    </location>
</feature>